<dbReference type="InterPro" id="IPR036388">
    <property type="entry name" value="WH-like_DNA-bd_sf"/>
</dbReference>
<keyword evidence="1" id="KW-0805">Transcription regulation</keyword>
<dbReference type="InterPro" id="IPR029016">
    <property type="entry name" value="GAF-like_dom_sf"/>
</dbReference>
<name>A0ABS3X0K3_9ACTN</name>
<dbReference type="EMBL" id="JAFFZN010000028">
    <property type="protein sequence ID" value="MBO8188905.1"/>
    <property type="molecule type" value="Genomic_DNA"/>
</dbReference>
<dbReference type="PANTHER" id="PTHR44688">
    <property type="entry name" value="DNA-BINDING TRANSCRIPTIONAL ACTIVATOR DEVR_DOSR"/>
    <property type="match status" value="1"/>
</dbReference>
<evidence type="ECO:0000256" key="3">
    <source>
        <dbReference type="ARBA" id="ARBA00023163"/>
    </source>
</evidence>
<organism evidence="6 7">
    <name type="scientific">Streptomyces spirodelae</name>
    <dbReference type="NCBI Taxonomy" id="2812904"/>
    <lineage>
        <taxon>Bacteria</taxon>
        <taxon>Bacillati</taxon>
        <taxon>Actinomycetota</taxon>
        <taxon>Actinomycetes</taxon>
        <taxon>Kitasatosporales</taxon>
        <taxon>Streptomycetaceae</taxon>
        <taxon>Streptomyces</taxon>
    </lineage>
</organism>
<dbReference type="InterPro" id="IPR000792">
    <property type="entry name" value="Tscrpt_reg_LuxR_C"/>
</dbReference>
<feature type="domain" description="HTH luxR-type" evidence="5">
    <location>
        <begin position="287"/>
        <end position="352"/>
    </location>
</feature>
<dbReference type="RefSeq" id="WP_209267677.1">
    <property type="nucleotide sequence ID" value="NZ_JAFFZN010000028.1"/>
</dbReference>
<dbReference type="Gene3D" id="1.10.10.10">
    <property type="entry name" value="Winged helix-like DNA-binding domain superfamily/Winged helix DNA-binding domain"/>
    <property type="match status" value="1"/>
</dbReference>
<comment type="caution">
    <text evidence="6">The sequence shown here is derived from an EMBL/GenBank/DDBJ whole genome shotgun (WGS) entry which is preliminary data.</text>
</comment>
<dbReference type="PROSITE" id="PS50043">
    <property type="entry name" value="HTH_LUXR_2"/>
    <property type="match status" value="1"/>
</dbReference>
<keyword evidence="7" id="KW-1185">Reference proteome</keyword>
<protein>
    <submittedName>
        <fullName evidence="6">LuxR family transcriptional regulator</fullName>
    </submittedName>
</protein>
<evidence type="ECO:0000256" key="1">
    <source>
        <dbReference type="ARBA" id="ARBA00023015"/>
    </source>
</evidence>
<dbReference type="PRINTS" id="PR00038">
    <property type="entry name" value="HTHLUXR"/>
</dbReference>
<gene>
    <name evidence="6" type="ORF">JW592_26070</name>
</gene>
<dbReference type="InterPro" id="IPR016032">
    <property type="entry name" value="Sig_transdc_resp-reg_C-effctor"/>
</dbReference>
<evidence type="ECO:0000313" key="7">
    <source>
        <dbReference type="Proteomes" id="UP001518976"/>
    </source>
</evidence>
<dbReference type="SUPFAM" id="SSF46894">
    <property type="entry name" value="C-terminal effector domain of the bipartite response regulators"/>
    <property type="match status" value="1"/>
</dbReference>
<feature type="region of interest" description="Disordered" evidence="4">
    <location>
        <begin position="364"/>
        <end position="387"/>
    </location>
</feature>
<evidence type="ECO:0000256" key="4">
    <source>
        <dbReference type="SAM" id="MobiDB-lite"/>
    </source>
</evidence>
<accession>A0ABS3X0K3</accession>
<dbReference type="CDD" id="cd06170">
    <property type="entry name" value="LuxR_C_like"/>
    <property type="match status" value="1"/>
</dbReference>
<evidence type="ECO:0000259" key="5">
    <source>
        <dbReference type="PROSITE" id="PS50043"/>
    </source>
</evidence>
<dbReference type="Pfam" id="PF00196">
    <property type="entry name" value="GerE"/>
    <property type="match status" value="1"/>
</dbReference>
<feature type="compositionally biased region" description="Basic and acidic residues" evidence="4">
    <location>
        <begin position="375"/>
        <end position="387"/>
    </location>
</feature>
<evidence type="ECO:0000256" key="2">
    <source>
        <dbReference type="ARBA" id="ARBA00023125"/>
    </source>
</evidence>
<sequence length="387" mass="41741">MADPCRPVLSAAERATDAFELFSLASAGVRKSVPFHSAVWTAADPETGLITAPMLVENLGDGEGCATYWESELLGENVLPFRELARASLPAAGLRAATGDLPARSARFRRLLFGQGVHDELRAVLRVGDRPWGLVSLFRNTEAFRPDEIELLADLSGPLAARLRNFTQPCESAPGTDSPAPGLVLFDESGEATSVNAEARHLLALLPKGPAFPSPLGLKLPVWVIGTALQARAIADGRDHGNARVRIRTTEGRWLVCHASCLTGPGGRPGPVALVIEPAAPADLAVLIAEAYGLTSRELQITQLIARGMTTAEIAAMLFISPHTVRDHLKAVFAKTRVSSRGELVALLFTEHYWPALPEPVQARRQCPRMSTSNRRNEGRTFHEPQQ</sequence>
<reference evidence="6 7" key="1">
    <citation type="submission" date="2021-02" db="EMBL/GenBank/DDBJ databases">
        <title>Streptomyces spirodelae sp. nov., isolated from duckweed.</title>
        <authorList>
            <person name="Saimee Y."/>
            <person name="Duangmal K."/>
        </authorList>
    </citation>
    <scope>NUCLEOTIDE SEQUENCE [LARGE SCALE GENOMIC DNA]</scope>
    <source>
        <strain evidence="6 7">DW4-2</strain>
    </source>
</reference>
<dbReference type="Gene3D" id="3.30.450.40">
    <property type="match status" value="1"/>
</dbReference>
<keyword evidence="2" id="KW-0238">DNA-binding</keyword>
<dbReference type="SMART" id="SM00421">
    <property type="entry name" value="HTH_LUXR"/>
    <property type="match status" value="1"/>
</dbReference>
<dbReference type="PROSITE" id="PS00622">
    <property type="entry name" value="HTH_LUXR_1"/>
    <property type="match status" value="1"/>
</dbReference>
<proteinExistence type="predicted"/>
<evidence type="ECO:0000313" key="6">
    <source>
        <dbReference type="EMBL" id="MBO8188905.1"/>
    </source>
</evidence>
<dbReference type="Proteomes" id="UP001518976">
    <property type="component" value="Unassembled WGS sequence"/>
</dbReference>
<keyword evidence="3" id="KW-0804">Transcription</keyword>
<dbReference type="PANTHER" id="PTHR44688:SF16">
    <property type="entry name" value="DNA-BINDING TRANSCRIPTIONAL ACTIVATOR DEVR_DOSR"/>
    <property type="match status" value="1"/>
</dbReference>